<protein>
    <submittedName>
        <fullName evidence="1">Uncharacterized protein</fullName>
    </submittedName>
</protein>
<gene>
    <name evidence="1" type="ORF">AV530_015190</name>
</gene>
<comment type="caution">
    <text evidence="1">The sequence shown here is derived from an EMBL/GenBank/DDBJ whole genome shotgun (WGS) entry which is preliminary data.</text>
</comment>
<sequence>MVRRELPQGDLRVEFGPWTYRIPTQTCEPALGGGKARGHHQFPSDRGTCWKLEYTSCITKCKILHAQSPSMMSETVHSKM</sequence>
<evidence type="ECO:0000313" key="2">
    <source>
        <dbReference type="Proteomes" id="UP000190648"/>
    </source>
</evidence>
<accession>A0A1V4K1I5</accession>
<evidence type="ECO:0000313" key="1">
    <source>
        <dbReference type="EMBL" id="OPJ78223.1"/>
    </source>
</evidence>
<dbReference type="Proteomes" id="UP000190648">
    <property type="component" value="Unassembled WGS sequence"/>
</dbReference>
<organism evidence="1 2">
    <name type="scientific">Patagioenas fasciata monilis</name>
    <dbReference type="NCBI Taxonomy" id="372326"/>
    <lineage>
        <taxon>Eukaryota</taxon>
        <taxon>Metazoa</taxon>
        <taxon>Chordata</taxon>
        <taxon>Craniata</taxon>
        <taxon>Vertebrata</taxon>
        <taxon>Euteleostomi</taxon>
        <taxon>Archelosauria</taxon>
        <taxon>Archosauria</taxon>
        <taxon>Dinosauria</taxon>
        <taxon>Saurischia</taxon>
        <taxon>Theropoda</taxon>
        <taxon>Coelurosauria</taxon>
        <taxon>Aves</taxon>
        <taxon>Neognathae</taxon>
        <taxon>Neoaves</taxon>
        <taxon>Columbimorphae</taxon>
        <taxon>Columbiformes</taxon>
        <taxon>Columbidae</taxon>
        <taxon>Patagioenas</taxon>
    </lineage>
</organism>
<keyword evidence="2" id="KW-1185">Reference proteome</keyword>
<reference evidence="1 2" key="1">
    <citation type="submission" date="2016-02" db="EMBL/GenBank/DDBJ databases">
        <title>Band-tailed pigeon sequencing and assembly.</title>
        <authorList>
            <person name="Soares A.E."/>
            <person name="Novak B.J."/>
            <person name="Rice E.S."/>
            <person name="O'Connell B."/>
            <person name="Chang D."/>
            <person name="Weber S."/>
            <person name="Shapiro B."/>
        </authorList>
    </citation>
    <scope>NUCLEOTIDE SEQUENCE [LARGE SCALE GENOMIC DNA]</scope>
    <source>
        <strain evidence="1">BTP2013</strain>
        <tissue evidence="1">Blood</tissue>
    </source>
</reference>
<dbReference type="EMBL" id="LSYS01005191">
    <property type="protein sequence ID" value="OPJ78223.1"/>
    <property type="molecule type" value="Genomic_DNA"/>
</dbReference>
<proteinExistence type="predicted"/>
<dbReference type="AlphaFoldDB" id="A0A1V4K1I5"/>
<name>A0A1V4K1I5_PATFA</name>